<dbReference type="AlphaFoldDB" id="A0A369C213"/>
<dbReference type="Proteomes" id="UP000252707">
    <property type="component" value="Unassembled WGS sequence"/>
</dbReference>
<reference evidence="2 3" key="1">
    <citation type="submission" date="2018-07" db="EMBL/GenBank/DDBJ databases">
        <title>Genomic Encyclopedia of Type Strains, Phase IV (KMG-IV): sequencing the most valuable type-strain genomes for metagenomic binning, comparative biology and taxonomic classification.</title>
        <authorList>
            <person name="Goeker M."/>
        </authorList>
    </citation>
    <scope>NUCLEOTIDE SEQUENCE [LARGE SCALE GENOMIC DNA]</scope>
    <source>
        <strain evidence="2 3">DSM 26407</strain>
    </source>
</reference>
<feature type="chain" id="PRO_5017050141" evidence="1">
    <location>
        <begin position="26"/>
        <end position="103"/>
    </location>
</feature>
<proteinExistence type="predicted"/>
<organism evidence="2 3">
    <name type="scientific">Thioalbus denitrificans</name>
    <dbReference type="NCBI Taxonomy" id="547122"/>
    <lineage>
        <taxon>Bacteria</taxon>
        <taxon>Pseudomonadati</taxon>
        <taxon>Pseudomonadota</taxon>
        <taxon>Gammaproteobacteria</taxon>
        <taxon>Chromatiales</taxon>
        <taxon>Ectothiorhodospiraceae</taxon>
        <taxon>Thioalbus</taxon>
    </lineage>
</organism>
<keyword evidence="1" id="KW-0732">Signal</keyword>
<evidence type="ECO:0000313" key="2">
    <source>
        <dbReference type="EMBL" id="RCX28000.1"/>
    </source>
</evidence>
<sequence length="103" mass="10901">MKRISKPVYPAVAGVLMLLAGAAPAAENFPFLGQVGEVVFRESSGAKTVYVHRDGSLIPGTTLSNMHSGANGCYLITRGSAEDLTQGRVGPDDVVAFSCYRRQ</sequence>
<dbReference type="RefSeq" id="WP_147275257.1">
    <property type="nucleotide sequence ID" value="NZ_QPJY01000008.1"/>
</dbReference>
<feature type="signal peptide" evidence="1">
    <location>
        <begin position="1"/>
        <end position="25"/>
    </location>
</feature>
<evidence type="ECO:0000256" key="1">
    <source>
        <dbReference type="SAM" id="SignalP"/>
    </source>
</evidence>
<protein>
    <submittedName>
        <fullName evidence="2">Uncharacterized protein</fullName>
    </submittedName>
</protein>
<dbReference type="EMBL" id="QPJY01000008">
    <property type="protein sequence ID" value="RCX28000.1"/>
    <property type="molecule type" value="Genomic_DNA"/>
</dbReference>
<evidence type="ECO:0000313" key="3">
    <source>
        <dbReference type="Proteomes" id="UP000252707"/>
    </source>
</evidence>
<comment type="caution">
    <text evidence="2">The sequence shown here is derived from an EMBL/GenBank/DDBJ whole genome shotgun (WGS) entry which is preliminary data.</text>
</comment>
<accession>A0A369C213</accession>
<gene>
    <name evidence="2" type="ORF">DFQ59_10828</name>
</gene>
<name>A0A369C213_9GAMM</name>
<keyword evidence="3" id="KW-1185">Reference proteome</keyword>